<dbReference type="OrthoDB" id="2789670at2759"/>
<evidence type="ECO:0000256" key="7">
    <source>
        <dbReference type="ARBA" id="ARBA00023004"/>
    </source>
</evidence>
<evidence type="ECO:0000256" key="8">
    <source>
        <dbReference type="ARBA" id="ARBA00023033"/>
    </source>
</evidence>
<feature type="binding site" description="axial binding residue" evidence="9">
    <location>
        <position position="432"/>
    </location>
    <ligand>
        <name>heme</name>
        <dbReference type="ChEBI" id="CHEBI:30413"/>
    </ligand>
    <ligandPart>
        <name>Fe</name>
        <dbReference type="ChEBI" id="CHEBI:18248"/>
    </ligandPart>
</feature>
<dbReference type="GO" id="GO:0016705">
    <property type="term" value="F:oxidoreductase activity, acting on paired donors, with incorporation or reduction of molecular oxygen"/>
    <property type="evidence" value="ECO:0007669"/>
    <property type="project" value="InterPro"/>
</dbReference>
<comment type="pathway">
    <text evidence="2">Secondary metabolite biosynthesis.</text>
</comment>
<accession>A0A166SV10</accession>
<evidence type="ECO:0000256" key="3">
    <source>
        <dbReference type="ARBA" id="ARBA00010617"/>
    </source>
</evidence>
<dbReference type="PROSITE" id="PS00086">
    <property type="entry name" value="CYTOCHROME_P450"/>
    <property type="match status" value="1"/>
</dbReference>
<keyword evidence="5 9" id="KW-0479">Metal-binding</keyword>
<sequence length="508" mass="57223">MPFQATTAVAFLIISLVVWYARNTKKVRYLPGPKPEFFFGNARQVPKTWQWLRFAEWSEQYGGLIFFKVFHLPYLVINDGQLCLELLDKRSSIYSDRPRNTMAKDMMGWGFTTLMKPYGDAWRYHRKMMHQSLNVRDVDRTRTLQSQGVHVFLKRLGENPSQFLDHIKHMPGWVILKFAYGYELSPSDDYLVALAEHAVEGLTATFGVGYLVDFIPILKYVPYWVPGANFQRLAASWGKSVTDMVNIPWNEMMQKYIKSTAPVSYSSKMLDANGGTSCDEETKLLIKETAATLYAAGADSASSVISSFFLAMTLHPESFEEAQAEMDAVVGRQRLPDMADRSKLPFLESVLKEVYRWNPAAPIGAAHRLMQDDFFEGCMIPKGTTVIINIWAMTHNPKVYPDPTTFNPRRYSGVEPAPDPRAFAFGFGRRRCIGEGFADALIYITLASVISCFNIHQPIVDGKEVTPEVSYPGAVGHPSPFKSRIMLRDSIAGGLIDAAIELEAEVGQ</sequence>
<comment type="cofactor">
    <cofactor evidence="1 9">
        <name>heme</name>
        <dbReference type="ChEBI" id="CHEBI:30413"/>
    </cofactor>
</comment>
<reference evidence="11 12" key="1">
    <citation type="journal article" date="2016" name="Mol. Biol. Evol.">
        <title>Comparative Genomics of Early-Diverging Mushroom-Forming Fungi Provides Insights into the Origins of Lignocellulose Decay Capabilities.</title>
        <authorList>
            <person name="Nagy L.G."/>
            <person name="Riley R."/>
            <person name="Tritt A."/>
            <person name="Adam C."/>
            <person name="Daum C."/>
            <person name="Floudas D."/>
            <person name="Sun H."/>
            <person name="Yadav J.S."/>
            <person name="Pangilinan J."/>
            <person name="Larsson K.H."/>
            <person name="Matsuura K."/>
            <person name="Barry K."/>
            <person name="Labutti K."/>
            <person name="Kuo R."/>
            <person name="Ohm R.A."/>
            <person name="Bhattacharya S.S."/>
            <person name="Shirouzu T."/>
            <person name="Yoshinaga Y."/>
            <person name="Martin F.M."/>
            <person name="Grigoriev I.V."/>
            <person name="Hibbett D.S."/>
        </authorList>
    </citation>
    <scope>NUCLEOTIDE SEQUENCE [LARGE SCALE GENOMIC DNA]</scope>
    <source>
        <strain evidence="11 12">CBS 109695</strain>
    </source>
</reference>
<dbReference type="InterPro" id="IPR050364">
    <property type="entry name" value="Cytochrome_P450_fung"/>
</dbReference>
<gene>
    <name evidence="11" type="ORF">FIBSPDRAFT_160512</name>
</gene>
<dbReference type="Proteomes" id="UP000076532">
    <property type="component" value="Unassembled WGS sequence"/>
</dbReference>
<keyword evidence="4 9" id="KW-0349">Heme</keyword>
<dbReference type="AlphaFoldDB" id="A0A166SV10"/>
<evidence type="ECO:0000256" key="1">
    <source>
        <dbReference type="ARBA" id="ARBA00001971"/>
    </source>
</evidence>
<evidence type="ECO:0000256" key="6">
    <source>
        <dbReference type="ARBA" id="ARBA00023002"/>
    </source>
</evidence>
<dbReference type="STRING" id="436010.A0A166SV10"/>
<evidence type="ECO:0000256" key="9">
    <source>
        <dbReference type="PIRSR" id="PIRSR602401-1"/>
    </source>
</evidence>
<keyword evidence="12" id="KW-1185">Reference proteome</keyword>
<evidence type="ECO:0000256" key="10">
    <source>
        <dbReference type="RuleBase" id="RU000461"/>
    </source>
</evidence>
<organism evidence="11 12">
    <name type="scientific">Athelia psychrophila</name>
    <dbReference type="NCBI Taxonomy" id="1759441"/>
    <lineage>
        <taxon>Eukaryota</taxon>
        <taxon>Fungi</taxon>
        <taxon>Dikarya</taxon>
        <taxon>Basidiomycota</taxon>
        <taxon>Agaricomycotina</taxon>
        <taxon>Agaricomycetes</taxon>
        <taxon>Agaricomycetidae</taxon>
        <taxon>Atheliales</taxon>
        <taxon>Atheliaceae</taxon>
        <taxon>Athelia</taxon>
    </lineage>
</organism>
<dbReference type="GO" id="GO:0005506">
    <property type="term" value="F:iron ion binding"/>
    <property type="evidence" value="ECO:0007669"/>
    <property type="project" value="InterPro"/>
</dbReference>
<dbReference type="GO" id="GO:0004497">
    <property type="term" value="F:monooxygenase activity"/>
    <property type="evidence" value="ECO:0007669"/>
    <property type="project" value="UniProtKB-KW"/>
</dbReference>
<evidence type="ECO:0000313" key="11">
    <source>
        <dbReference type="EMBL" id="KZP29875.1"/>
    </source>
</evidence>
<dbReference type="PANTHER" id="PTHR46300:SF7">
    <property type="entry name" value="P450, PUTATIVE (EUROFUNG)-RELATED"/>
    <property type="match status" value="1"/>
</dbReference>
<dbReference type="PRINTS" id="PR00463">
    <property type="entry name" value="EP450I"/>
</dbReference>
<dbReference type="InterPro" id="IPR002401">
    <property type="entry name" value="Cyt_P450_E_grp-I"/>
</dbReference>
<dbReference type="InterPro" id="IPR017972">
    <property type="entry name" value="Cyt_P450_CS"/>
</dbReference>
<evidence type="ECO:0000256" key="2">
    <source>
        <dbReference type="ARBA" id="ARBA00005179"/>
    </source>
</evidence>
<dbReference type="EMBL" id="KV417496">
    <property type="protein sequence ID" value="KZP29875.1"/>
    <property type="molecule type" value="Genomic_DNA"/>
</dbReference>
<evidence type="ECO:0000313" key="12">
    <source>
        <dbReference type="Proteomes" id="UP000076532"/>
    </source>
</evidence>
<protein>
    <submittedName>
        <fullName evidence="11">Cytochrome P450</fullName>
    </submittedName>
</protein>
<keyword evidence="6 10" id="KW-0560">Oxidoreductase</keyword>
<dbReference type="PANTHER" id="PTHR46300">
    <property type="entry name" value="P450, PUTATIVE (EUROFUNG)-RELATED-RELATED"/>
    <property type="match status" value="1"/>
</dbReference>
<evidence type="ECO:0000256" key="5">
    <source>
        <dbReference type="ARBA" id="ARBA00022723"/>
    </source>
</evidence>
<dbReference type="InterPro" id="IPR001128">
    <property type="entry name" value="Cyt_P450"/>
</dbReference>
<dbReference type="SUPFAM" id="SSF48264">
    <property type="entry name" value="Cytochrome P450"/>
    <property type="match status" value="1"/>
</dbReference>
<dbReference type="CDD" id="cd11065">
    <property type="entry name" value="CYP64-like"/>
    <property type="match status" value="1"/>
</dbReference>
<dbReference type="InterPro" id="IPR036396">
    <property type="entry name" value="Cyt_P450_sf"/>
</dbReference>
<evidence type="ECO:0000256" key="4">
    <source>
        <dbReference type="ARBA" id="ARBA00022617"/>
    </source>
</evidence>
<proteinExistence type="inferred from homology"/>
<dbReference type="Pfam" id="PF00067">
    <property type="entry name" value="p450"/>
    <property type="match status" value="1"/>
</dbReference>
<keyword evidence="8 10" id="KW-0503">Monooxygenase</keyword>
<name>A0A166SV10_9AGAM</name>
<dbReference type="PRINTS" id="PR00385">
    <property type="entry name" value="P450"/>
</dbReference>
<dbReference type="GO" id="GO:0020037">
    <property type="term" value="F:heme binding"/>
    <property type="evidence" value="ECO:0007669"/>
    <property type="project" value="InterPro"/>
</dbReference>
<keyword evidence="7 9" id="KW-0408">Iron</keyword>
<comment type="similarity">
    <text evidence="3 10">Belongs to the cytochrome P450 family.</text>
</comment>
<dbReference type="Gene3D" id="1.10.630.10">
    <property type="entry name" value="Cytochrome P450"/>
    <property type="match status" value="1"/>
</dbReference>